<evidence type="ECO:0000259" key="4">
    <source>
        <dbReference type="PROSITE" id="PS51118"/>
    </source>
</evidence>
<dbReference type="STRING" id="1402135.SAMN05444149_101280"/>
<keyword evidence="1" id="KW-0805">Transcription regulation</keyword>
<evidence type="ECO:0000256" key="1">
    <source>
        <dbReference type="ARBA" id="ARBA00023015"/>
    </source>
</evidence>
<keyword evidence="5" id="KW-0614">Plasmid</keyword>
<keyword evidence="3" id="KW-0804">Transcription</keyword>
<evidence type="ECO:0000313" key="5">
    <source>
        <dbReference type="EMBL" id="ASM74366.1"/>
    </source>
</evidence>
<dbReference type="AlphaFoldDB" id="A0A221K5V6"/>
<dbReference type="OrthoDB" id="9800350at2"/>
<dbReference type="GO" id="GO:0003677">
    <property type="term" value="F:DNA binding"/>
    <property type="evidence" value="ECO:0007669"/>
    <property type="project" value="UniProtKB-KW"/>
</dbReference>
<sequence>MEVSSIPADPSNPMHSDCPGREVFKLITGRWTLLILWSLKFGPVRFHRIRDAVEGISERVLSSALKDLCRHGLISRHVEPSVPPKVSYSLTQCGEGLLDVMEQLTGWIGNELDAIEVAKRRYDESS</sequence>
<proteinExistence type="predicted"/>
<dbReference type="SUPFAM" id="SSF46785">
    <property type="entry name" value="Winged helix' DNA-binding domain"/>
    <property type="match status" value="1"/>
</dbReference>
<evidence type="ECO:0000256" key="2">
    <source>
        <dbReference type="ARBA" id="ARBA00023125"/>
    </source>
</evidence>
<dbReference type="PANTHER" id="PTHR33204">
    <property type="entry name" value="TRANSCRIPTIONAL REGULATOR, MARR FAMILY"/>
    <property type="match status" value="1"/>
</dbReference>
<dbReference type="Gene3D" id="1.10.10.10">
    <property type="entry name" value="Winged helix-like DNA-binding domain superfamily/Winged helix DNA-binding domain"/>
    <property type="match status" value="1"/>
</dbReference>
<dbReference type="PANTHER" id="PTHR33204:SF37">
    <property type="entry name" value="HTH-TYPE TRANSCRIPTIONAL REGULATOR YODB"/>
    <property type="match status" value="1"/>
</dbReference>
<accession>A0A221K5V6</accession>
<dbReference type="Pfam" id="PF01638">
    <property type="entry name" value="HxlR"/>
    <property type="match status" value="1"/>
</dbReference>
<name>A0A221K5V6_9RHOB</name>
<protein>
    <submittedName>
        <fullName evidence="5">HTH-type transcriptional activator HxlR</fullName>
    </submittedName>
</protein>
<evidence type="ECO:0000256" key="3">
    <source>
        <dbReference type="ARBA" id="ARBA00023163"/>
    </source>
</evidence>
<geneLocation type="plasmid" evidence="5 6">
    <name>pSMR1-1</name>
</geneLocation>
<feature type="domain" description="HTH hxlR-type" evidence="4">
    <location>
        <begin position="18"/>
        <end position="116"/>
    </location>
</feature>
<gene>
    <name evidence="5" type="primary">hxlR</name>
    <name evidence="5" type="ORF">SULPSESMR1_04668</name>
</gene>
<evidence type="ECO:0000313" key="6">
    <source>
        <dbReference type="Proteomes" id="UP000199754"/>
    </source>
</evidence>
<dbReference type="RefSeq" id="WP_089422436.1">
    <property type="nucleotide sequence ID" value="NZ_CP022416.1"/>
</dbReference>
<keyword evidence="2" id="KW-0238">DNA-binding</keyword>
<dbReference type="EMBL" id="CP022416">
    <property type="protein sequence ID" value="ASM74366.1"/>
    <property type="molecule type" value="Genomic_DNA"/>
</dbReference>
<dbReference type="KEGG" id="spse:SULPSESMR1_04668"/>
<dbReference type="PROSITE" id="PS51118">
    <property type="entry name" value="HTH_HXLR"/>
    <property type="match status" value="1"/>
</dbReference>
<keyword evidence="6" id="KW-1185">Reference proteome</keyword>
<dbReference type="Proteomes" id="UP000199754">
    <property type="component" value="Plasmid pSMR1-1"/>
</dbReference>
<dbReference type="InterPro" id="IPR002577">
    <property type="entry name" value="HTH_HxlR"/>
</dbReference>
<organism evidence="5 6">
    <name type="scientific">Pseudosulfitobacter pseudonitzschiae</name>
    <dbReference type="NCBI Taxonomy" id="1402135"/>
    <lineage>
        <taxon>Bacteria</taxon>
        <taxon>Pseudomonadati</taxon>
        <taxon>Pseudomonadota</taxon>
        <taxon>Alphaproteobacteria</taxon>
        <taxon>Rhodobacterales</taxon>
        <taxon>Roseobacteraceae</taxon>
        <taxon>Pseudosulfitobacter</taxon>
    </lineage>
</organism>
<reference evidence="5 6" key="1">
    <citation type="submission" date="2017-07" db="EMBL/GenBank/DDBJ databases">
        <title>Genome Sequence of Sulfitobacter pseudonitzschiae Strain SMR1 Isolated from a culture of the Diatom Skeletonema marinoi.</title>
        <authorList>
            <person name="Topel M."/>
            <person name="Pinder M.I.M."/>
            <person name="Johansson O.N."/>
            <person name="Kourtchenko O."/>
            <person name="Godhe A."/>
            <person name="Clarke A.K."/>
        </authorList>
    </citation>
    <scope>NUCLEOTIDE SEQUENCE [LARGE SCALE GENOMIC DNA]</scope>
    <source>
        <strain evidence="5 6">SMR1</strain>
        <plasmid evidence="5 6">pSMR1-1</plasmid>
    </source>
</reference>
<dbReference type="InterPro" id="IPR036388">
    <property type="entry name" value="WH-like_DNA-bd_sf"/>
</dbReference>
<dbReference type="InterPro" id="IPR036390">
    <property type="entry name" value="WH_DNA-bd_sf"/>
</dbReference>